<accession>A0A4Y7T0U6</accession>
<gene>
    <name evidence="2" type="ORF">FA13DRAFT_1634414</name>
</gene>
<dbReference type="EMBL" id="QPFP01000039">
    <property type="protein sequence ID" value="TEB27564.1"/>
    <property type="molecule type" value="Genomic_DNA"/>
</dbReference>
<organism evidence="2 3">
    <name type="scientific">Coprinellus micaceus</name>
    <name type="common">Glistening ink-cap mushroom</name>
    <name type="synonym">Coprinus micaceus</name>
    <dbReference type="NCBI Taxonomy" id="71717"/>
    <lineage>
        <taxon>Eukaryota</taxon>
        <taxon>Fungi</taxon>
        <taxon>Dikarya</taxon>
        <taxon>Basidiomycota</taxon>
        <taxon>Agaricomycotina</taxon>
        <taxon>Agaricomycetes</taxon>
        <taxon>Agaricomycetidae</taxon>
        <taxon>Agaricales</taxon>
        <taxon>Agaricineae</taxon>
        <taxon>Psathyrellaceae</taxon>
        <taxon>Coprinellus</taxon>
    </lineage>
</organism>
<feature type="region of interest" description="Disordered" evidence="1">
    <location>
        <begin position="48"/>
        <end position="69"/>
    </location>
</feature>
<name>A0A4Y7T0U6_COPMI</name>
<comment type="caution">
    <text evidence="2">The sequence shown here is derived from an EMBL/GenBank/DDBJ whole genome shotgun (WGS) entry which is preliminary data.</text>
</comment>
<dbReference type="AlphaFoldDB" id="A0A4Y7T0U6"/>
<keyword evidence="3" id="KW-1185">Reference proteome</keyword>
<dbReference type="OrthoDB" id="3204157at2759"/>
<evidence type="ECO:0000313" key="3">
    <source>
        <dbReference type="Proteomes" id="UP000298030"/>
    </source>
</evidence>
<sequence>MQADEELWYGDGNLIILSGDLAFRVYRGLLSKGSPVFGDMFEFPTAQGRERNCRRGSRREDVGQHDGHE</sequence>
<evidence type="ECO:0008006" key="4">
    <source>
        <dbReference type="Google" id="ProtNLM"/>
    </source>
</evidence>
<protein>
    <recommendedName>
        <fullName evidence="4">BTB domain-containing protein</fullName>
    </recommendedName>
</protein>
<proteinExistence type="predicted"/>
<reference evidence="2 3" key="1">
    <citation type="journal article" date="2019" name="Nat. Ecol. Evol.">
        <title>Megaphylogeny resolves global patterns of mushroom evolution.</title>
        <authorList>
            <person name="Varga T."/>
            <person name="Krizsan K."/>
            <person name="Foldi C."/>
            <person name="Dima B."/>
            <person name="Sanchez-Garcia M."/>
            <person name="Sanchez-Ramirez S."/>
            <person name="Szollosi G.J."/>
            <person name="Szarkandi J.G."/>
            <person name="Papp V."/>
            <person name="Albert L."/>
            <person name="Andreopoulos W."/>
            <person name="Angelini C."/>
            <person name="Antonin V."/>
            <person name="Barry K.W."/>
            <person name="Bougher N.L."/>
            <person name="Buchanan P."/>
            <person name="Buyck B."/>
            <person name="Bense V."/>
            <person name="Catcheside P."/>
            <person name="Chovatia M."/>
            <person name="Cooper J."/>
            <person name="Damon W."/>
            <person name="Desjardin D."/>
            <person name="Finy P."/>
            <person name="Geml J."/>
            <person name="Haridas S."/>
            <person name="Hughes K."/>
            <person name="Justo A."/>
            <person name="Karasinski D."/>
            <person name="Kautmanova I."/>
            <person name="Kiss B."/>
            <person name="Kocsube S."/>
            <person name="Kotiranta H."/>
            <person name="LaButti K.M."/>
            <person name="Lechner B.E."/>
            <person name="Liimatainen K."/>
            <person name="Lipzen A."/>
            <person name="Lukacs Z."/>
            <person name="Mihaltcheva S."/>
            <person name="Morgado L.N."/>
            <person name="Niskanen T."/>
            <person name="Noordeloos M.E."/>
            <person name="Ohm R.A."/>
            <person name="Ortiz-Santana B."/>
            <person name="Ovrebo C."/>
            <person name="Racz N."/>
            <person name="Riley R."/>
            <person name="Savchenko A."/>
            <person name="Shiryaev A."/>
            <person name="Soop K."/>
            <person name="Spirin V."/>
            <person name="Szebenyi C."/>
            <person name="Tomsovsky M."/>
            <person name="Tulloss R.E."/>
            <person name="Uehling J."/>
            <person name="Grigoriev I.V."/>
            <person name="Vagvolgyi C."/>
            <person name="Papp T."/>
            <person name="Martin F.M."/>
            <person name="Miettinen O."/>
            <person name="Hibbett D.S."/>
            <person name="Nagy L.G."/>
        </authorList>
    </citation>
    <scope>NUCLEOTIDE SEQUENCE [LARGE SCALE GENOMIC DNA]</scope>
    <source>
        <strain evidence="2 3">FP101781</strain>
    </source>
</reference>
<evidence type="ECO:0000256" key="1">
    <source>
        <dbReference type="SAM" id="MobiDB-lite"/>
    </source>
</evidence>
<dbReference type="Proteomes" id="UP000298030">
    <property type="component" value="Unassembled WGS sequence"/>
</dbReference>
<evidence type="ECO:0000313" key="2">
    <source>
        <dbReference type="EMBL" id="TEB27564.1"/>
    </source>
</evidence>